<dbReference type="InterPro" id="IPR004201">
    <property type="entry name" value="Cdc48_dom2"/>
</dbReference>
<dbReference type="Pfam" id="PF00515">
    <property type="entry name" value="TPR_1"/>
    <property type="match status" value="1"/>
</dbReference>
<dbReference type="PROSITE" id="PS50293">
    <property type="entry name" value="TPR_REGION"/>
    <property type="match status" value="1"/>
</dbReference>
<keyword evidence="4" id="KW-0067">ATP-binding</keyword>
<dbReference type="InterPro" id="IPR029067">
    <property type="entry name" value="CDC48_domain_2-like_sf"/>
</dbReference>
<gene>
    <name evidence="7" type="ORF">NCS_10560</name>
</gene>
<feature type="domain" description="CDC48" evidence="6">
    <location>
        <begin position="100"/>
        <end position="154"/>
    </location>
</feature>
<evidence type="ECO:0000313" key="8">
    <source>
        <dbReference type="Proteomes" id="UP000230607"/>
    </source>
</evidence>
<dbReference type="Proteomes" id="UP000230607">
    <property type="component" value="Chromosome 1"/>
</dbReference>
<name>A0A2H1FDB0_9ARCH</name>
<dbReference type="PROSITE" id="PS50005">
    <property type="entry name" value="TPR"/>
    <property type="match status" value="1"/>
</dbReference>
<feature type="repeat" description="TPR" evidence="5">
    <location>
        <begin position="20"/>
        <end position="53"/>
    </location>
</feature>
<evidence type="ECO:0000256" key="4">
    <source>
        <dbReference type="ARBA" id="ARBA00022840"/>
    </source>
</evidence>
<evidence type="ECO:0000256" key="1">
    <source>
        <dbReference type="ARBA" id="ARBA00022737"/>
    </source>
</evidence>
<keyword evidence="8" id="KW-1185">Reference proteome</keyword>
<dbReference type="SUPFAM" id="SSF54585">
    <property type="entry name" value="Cdc48 domain 2-like"/>
    <property type="match status" value="1"/>
</dbReference>
<evidence type="ECO:0000259" key="6">
    <source>
        <dbReference type="Pfam" id="PF02933"/>
    </source>
</evidence>
<dbReference type="SUPFAM" id="SSF118310">
    <property type="entry name" value="AN1-like Zinc finger"/>
    <property type="match status" value="1"/>
</dbReference>
<evidence type="ECO:0000256" key="3">
    <source>
        <dbReference type="ARBA" id="ARBA00022803"/>
    </source>
</evidence>
<sequence>MGEETKEWYDKVLECNPRDVDALYYKGVSLDKLGKHEEAIVWYDKALEINPKYVDALNKKRILLGKLGKNAESLETDKSNPVKAEKLYIIQEESLVSLSEDYVRDFLQNTVVKIDDKIKIHHNGTIIEMKMVSTYPGGSSVVVPSTEIHITTRQEIEYLSNLRPEKKKISADNACATPDCKTKLHDLNSKHCKLCNQRVCIDHLQLHLNKYCPKTMYVKYIRKLWLMKRGQNVSSGMYSIICETCGYVSDFPQLIEYAGQELESHLDNSPECKANEKTFLEELDFEPIPKGVHVESSIVHDPTRTLWVCVHCRPPRKFTNHDEYISHHYTHS</sequence>
<dbReference type="Pfam" id="PF02933">
    <property type="entry name" value="CDC48_2"/>
    <property type="match status" value="1"/>
</dbReference>
<accession>A0A2H1FDB0</accession>
<dbReference type="PANTHER" id="PTHR44943:SF8">
    <property type="entry name" value="TPR REPEAT-CONTAINING PROTEIN MJ0263"/>
    <property type="match status" value="1"/>
</dbReference>
<dbReference type="InterPro" id="IPR035896">
    <property type="entry name" value="AN1-like_Znf"/>
</dbReference>
<proteinExistence type="predicted"/>
<dbReference type="InterPro" id="IPR011990">
    <property type="entry name" value="TPR-like_helical_dom_sf"/>
</dbReference>
<keyword evidence="3 5" id="KW-0802">TPR repeat</keyword>
<dbReference type="OrthoDB" id="9191at2157"/>
<organism evidence="7 8">
    <name type="scientific">Candidatus Nitrosotalea okcheonensis</name>
    <dbReference type="NCBI Taxonomy" id="1903276"/>
    <lineage>
        <taxon>Archaea</taxon>
        <taxon>Nitrososphaerota</taxon>
        <taxon>Nitrososphaeria</taxon>
        <taxon>Nitrosotaleales</taxon>
        <taxon>Nitrosotaleaceae</taxon>
        <taxon>Nitrosotalea</taxon>
    </lineage>
</organism>
<dbReference type="PANTHER" id="PTHR44943">
    <property type="entry name" value="CELLULOSE SYNTHASE OPERON PROTEIN C"/>
    <property type="match status" value="1"/>
</dbReference>
<evidence type="ECO:0000256" key="2">
    <source>
        <dbReference type="ARBA" id="ARBA00022741"/>
    </source>
</evidence>
<dbReference type="SMART" id="SM00028">
    <property type="entry name" value="TPR"/>
    <property type="match status" value="1"/>
</dbReference>
<evidence type="ECO:0000313" key="7">
    <source>
        <dbReference type="EMBL" id="SMH70753.1"/>
    </source>
</evidence>
<dbReference type="EMBL" id="LT841358">
    <property type="protein sequence ID" value="SMH70753.1"/>
    <property type="molecule type" value="Genomic_DNA"/>
</dbReference>
<dbReference type="InterPro" id="IPR019734">
    <property type="entry name" value="TPR_rpt"/>
</dbReference>
<dbReference type="AlphaFoldDB" id="A0A2H1FDB0"/>
<dbReference type="InterPro" id="IPR051685">
    <property type="entry name" value="Ycf3/AcsC/BcsC/TPR_MFPF"/>
</dbReference>
<reference evidence="8" key="1">
    <citation type="submission" date="2017-03" db="EMBL/GenBank/DDBJ databases">
        <authorList>
            <person name="Herbold C."/>
        </authorList>
    </citation>
    <scope>NUCLEOTIDE SEQUENCE [LARGE SCALE GENOMIC DNA]</scope>
</reference>
<dbReference type="Gene3D" id="1.25.40.10">
    <property type="entry name" value="Tetratricopeptide repeat domain"/>
    <property type="match status" value="1"/>
</dbReference>
<dbReference type="GO" id="GO:0005524">
    <property type="term" value="F:ATP binding"/>
    <property type="evidence" value="ECO:0007669"/>
    <property type="project" value="UniProtKB-KW"/>
</dbReference>
<keyword evidence="1" id="KW-0677">Repeat</keyword>
<evidence type="ECO:0000256" key="5">
    <source>
        <dbReference type="PROSITE-ProRule" id="PRU00339"/>
    </source>
</evidence>
<dbReference type="RefSeq" id="WP_157926842.1">
    <property type="nucleotide sequence ID" value="NZ_LT841358.1"/>
</dbReference>
<dbReference type="SUPFAM" id="SSF48452">
    <property type="entry name" value="TPR-like"/>
    <property type="match status" value="1"/>
</dbReference>
<keyword evidence="2" id="KW-0547">Nucleotide-binding</keyword>
<protein>
    <recommendedName>
        <fullName evidence="6">CDC48 domain-containing protein</fullName>
    </recommendedName>
</protein>